<protein>
    <recommendedName>
        <fullName evidence="3">GNAT family N-acetyltransferase</fullName>
    </recommendedName>
</protein>
<dbReference type="EMBL" id="JBHUGS010000001">
    <property type="protein sequence ID" value="MFD1949153.1"/>
    <property type="molecule type" value="Genomic_DNA"/>
</dbReference>
<sequence length="50" mass="5367">MPDVTIRRVEPGDVEAVLALIVALAVYEREPDAVRATVASLRETLFGEGA</sequence>
<organism evidence="1 2">
    <name type="scientific">Sphingomonas arantia</name>
    <dbReference type="NCBI Taxonomy" id="1460676"/>
    <lineage>
        <taxon>Bacteria</taxon>
        <taxon>Pseudomonadati</taxon>
        <taxon>Pseudomonadota</taxon>
        <taxon>Alphaproteobacteria</taxon>
        <taxon>Sphingomonadales</taxon>
        <taxon>Sphingomonadaceae</taxon>
        <taxon>Sphingomonas</taxon>
    </lineage>
</organism>
<dbReference type="Proteomes" id="UP001597400">
    <property type="component" value="Unassembled WGS sequence"/>
</dbReference>
<gene>
    <name evidence="1" type="ORF">ACFSGX_00055</name>
</gene>
<dbReference type="SUPFAM" id="SSF55729">
    <property type="entry name" value="Acyl-CoA N-acyltransferases (Nat)"/>
    <property type="match status" value="1"/>
</dbReference>
<reference evidence="2" key="1">
    <citation type="journal article" date="2019" name="Int. J. Syst. Evol. Microbiol.">
        <title>The Global Catalogue of Microorganisms (GCM) 10K type strain sequencing project: providing services to taxonomists for standard genome sequencing and annotation.</title>
        <authorList>
            <consortium name="The Broad Institute Genomics Platform"/>
            <consortium name="The Broad Institute Genome Sequencing Center for Infectious Disease"/>
            <person name="Wu L."/>
            <person name="Ma J."/>
        </authorList>
    </citation>
    <scope>NUCLEOTIDE SEQUENCE [LARGE SCALE GENOMIC DNA]</scope>
    <source>
        <strain evidence="2">CGMCC 1.12702</strain>
    </source>
</reference>
<dbReference type="RefSeq" id="WP_380926512.1">
    <property type="nucleotide sequence ID" value="NZ_JBHUGS010000001.1"/>
</dbReference>
<proteinExistence type="predicted"/>
<evidence type="ECO:0000313" key="2">
    <source>
        <dbReference type="Proteomes" id="UP001597400"/>
    </source>
</evidence>
<evidence type="ECO:0008006" key="3">
    <source>
        <dbReference type="Google" id="ProtNLM"/>
    </source>
</evidence>
<comment type="caution">
    <text evidence="1">The sequence shown here is derived from an EMBL/GenBank/DDBJ whole genome shotgun (WGS) entry which is preliminary data.</text>
</comment>
<dbReference type="Gene3D" id="3.40.630.30">
    <property type="match status" value="1"/>
</dbReference>
<keyword evidence="2" id="KW-1185">Reference proteome</keyword>
<evidence type="ECO:0000313" key="1">
    <source>
        <dbReference type="EMBL" id="MFD1949153.1"/>
    </source>
</evidence>
<accession>A0ABW4TRQ1</accession>
<dbReference type="InterPro" id="IPR016181">
    <property type="entry name" value="Acyl_CoA_acyltransferase"/>
</dbReference>
<name>A0ABW4TRQ1_9SPHN</name>